<dbReference type="Proteomes" id="UP001500767">
    <property type="component" value="Unassembled WGS sequence"/>
</dbReference>
<keyword evidence="3" id="KW-1185">Reference proteome</keyword>
<sequence length="66" mass="7226">MRHPLEVPDEETPTPDRSKKSGAVGSQRFLRWGRGVGYELPSFTSTLWAGAPPRTYVTVTVVPGAK</sequence>
<dbReference type="EMBL" id="BAAAYR010000004">
    <property type="protein sequence ID" value="GAA3575330.1"/>
    <property type="molecule type" value="Genomic_DNA"/>
</dbReference>
<name>A0ABP6Y279_9ACTN</name>
<protein>
    <submittedName>
        <fullName evidence="2">Uncharacterized protein</fullName>
    </submittedName>
</protein>
<evidence type="ECO:0000313" key="3">
    <source>
        <dbReference type="Proteomes" id="UP001500767"/>
    </source>
</evidence>
<proteinExistence type="predicted"/>
<feature type="region of interest" description="Disordered" evidence="1">
    <location>
        <begin position="1"/>
        <end position="26"/>
    </location>
</feature>
<reference evidence="3" key="1">
    <citation type="journal article" date="2019" name="Int. J. Syst. Evol. Microbiol.">
        <title>The Global Catalogue of Microorganisms (GCM) 10K type strain sequencing project: providing services to taxonomists for standard genome sequencing and annotation.</title>
        <authorList>
            <consortium name="The Broad Institute Genomics Platform"/>
            <consortium name="The Broad Institute Genome Sequencing Center for Infectious Disease"/>
            <person name="Wu L."/>
            <person name="Ma J."/>
        </authorList>
    </citation>
    <scope>NUCLEOTIDE SEQUENCE [LARGE SCALE GENOMIC DNA]</scope>
    <source>
        <strain evidence="3">JCM 16540</strain>
    </source>
</reference>
<organism evidence="2 3">
    <name type="scientific">Microlunatus spumicola</name>
    <dbReference type="NCBI Taxonomy" id="81499"/>
    <lineage>
        <taxon>Bacteria</taxon>
        <taxon>Bacillati</taxon>
        <taxon>Actinomycetota</taxon>
        <taxon>Actinomycetes</taxon>
        <taxon>Propionibacteriales</taxon>
        <taxon>Propionibacteriaceae</taxon>
        <taxon>Microlunatus</taxon>
    </lineage>
</organism>
<accession>A0ABP6Y279</accession>
<evidence type="ECO:0000256" key="1">
    <source>
        <dbReference type="SAM" id="MobiDB-lite"/>
    </source>
</evidence>
<comment type="caution">
    <text evidence="2">The sequence shown here is derived from an EMBL/GenBank/DDBJ whole genome shotgun (WGS) entry which is preliminary data.</text>
</comment>
<gene>
    <name evidence="2" type="ORF">GCM10022197_35490</name>
</gene>
<evidence type="ECO:0000313" key="2">
    <source>
        <dbReference type="EMBL" id="GAA3575330.1"/>
    </source>
</evidence>